<sequence>MRKGDLPNFRYGQGRPQFNASSSIQNMVPLCIQLKDFMNEQAKINKDTVTKFKAMDKVLENIDGNVTEVRSSNHQVLNMMKMLETQVGQLAGCLTANEGRLLGQPHGPEMAKAIQTHSGKETKDPEYPAGARKPKPTAEMEEDTKEKVTSLPEIVTEEPEFEMPGEDTKMPPLKPCYFQGKIDNHFEKFVEVVRRLSINMPLLDALQVPTYSRYLKDILANKHEMETLRVDHVKMSEQCSAAIANQGPEKQRDPGCPTIPCSIGSFMFEKALCYLGASLEPTAMCLELGDNSIRYPLGIAEDVPIKVGDHFIPVNFVVLEMGEREKPPLILRRLFLKTVEATIDVGKGDTSMAREVLSSFNHDSRYAT</sequence>
<dbReference type="InterPro" id="IPR021109">
    <property type="entry name" value="Peptidase_aspartic_dom_sf"/>
</dbReference>
<evidence type="ECO:0000256" key="1">
    <source>
        <dbReference type="SAM" id="MobiDB-lite"/>
    </source>
</evidence>
<gene>
    <name evidence="2" type="ORF">PAHAL_3G264400</name>
</gene>
<proteinExistence type="predicted"/>
<dbReference type="PANTHER" id="PTHR33067">
    <property type="entry name" value="RNA-DIRECTED DNA POLYMERASE-RELATED"/>
    <property type="match status" value="1"/>
</dbReference>
<name>A0A2T8KJH4_9POAL</name>
<reference evidence="2" key="1">
    <citation type="submission" date="2018-04" db="EMBL/GenBank/DDBJ databases">
        <title>WGS assembly of Panicum hallii.</title>
        <authorList>
            <person name="Lovell J."/>
            <person name="Jenkins J."/>
            <person name="Lowry D."/>
            <person name="Mamidi S."/>
            <person name="Sreedasyam A."/>
            <person name="Weng X."/>
            <person name="Barry K."/>
            <person name="Bonette J."/>
            <person name="Campitelli B."/>
            <person name="Daum C."/>
            <person name="Gordon S."/>
            <person name="Gould B."/>
            <person name="Lipzen A."/>
            <person name="Macqueen A."/>
            <person name="Palacio-Mejia J."/>
            <person name="Plott C."/>
            <person name="Shakirov E."/>
            <person name="Shu S."/>
            <person name="Yoshinaga Y."/>
            <person name="Zane M."/>
            <person name="Rokhsar D."/>
            <person name="Grimwood J."/>
            <person name="Schmutz J."/>
            <person name="Juenger T."/>
        </authorList>
    </citation>
    <scope>NUCLEOTIDE SEQUENCE [LARGE SCALE GENOMIC DNA]</scope>
    <source>
        <strain evidence="2">FIL2</strain>
    </source>
</reference>
<feature type="region of interest" description="Disordered" evidence="1">
    <location>
        <begin position="116"/>
        <end position="149"/>
    </location>
</feature>
<dbReference type="Proteomes" id="UP000243499">
    <property type="component" value="Chromosome 3"/>
</dbReference>
<evidence type="ECO:0000313" key="2">
    <source>
        <dbReference type="EMBL" id="PVH62326.1"/>
    </source>
</evidence>
<protein>
    <submittedName>
        <fullName evidence="2">Uncharacterized protein</fullName>
    </submittedName>
</protein>
<dbReference type="PANTHER" id="PTHR33067:SF32">
    <property type="entry name" value="ASPARTIC PEPTIDASE DDI1-TYPE DOMAIN-CONTAINING PROTEIN"/>
    <property type="match status" value="1"/>
</dbReference>
<dbReference type="Gramene" id="PVH62326">
    <property type="protein sequence ID" value="PVH62326"/>
    <property type="gene ID" value="PAHAL_3G264400"/>
</dbReference>
<accession>A0A2T8KJH4</accession>
<organism evidence="2">
    <name type="scientific">Panicum hallii</name>
    <dbReference type="NCBI Taxonomy" id="206008"/>
    <lineage>
        <taxon>Eukaryota</taxon>
        <taxon>Viridiplantae</taxon>
        <taxon>Streptophyta</taxon>
        <taxon>Embryophyta</taxon>
        <taxon>Tracheophyta</taxon>
        <taxon>Spermatophyta</taxon>
        <taxon>Magnoliopsida</taxon>
        <taxon>Liliopsida</taxon>
        <taxon>Poales</taxon>
        <taxon>Poaceae</taxon>
        <taxon>PACMAD clade</taxon>
        <taxon>Panicoideae</taxon>
        <taxon>Panicodae</taxon>
        <taxon>Paniceae</taxon>
        <taxon>Panicinae</taxon>
        <taxon>Panicum</taxon>
        <taxon>Panicum sect. Panicum</taxon>
    </lineage>
</organism>
<dbReference type="AlphaFoldDB" id="A0A2T8KJH4"/>
<dbReference type="Gene3D" id="2.40.70.10">
    <property type="entry name" value="Acid Proteases"/>
    <property type="match status" value="1"/>
</dbReference>
<dbReference type="CDD" id="cd00303">
    <property type="entry name" value="retropepsin_like"/>
    <property type="match status" value="1"/>
</dbReference>
<dbReference type="EMBL" id="CM008048">
    <property type="protein sequence ID" value="PVH62326.1"/>
    <property type="molecule type" value="Genomic_DNA"/>
</dbReference>